<name>A0A9D1S5B4_9FIRM</name>
<feature type="transmembrane region" description="Helical" evidence="5">
    <location>
        <begin position="293"/>
        <end position="315"/>
    </location>
</feature>
<dbReference type="SUPFAM" id="SSF53448">
    <property type="entry name" value="Nucleotide-diphospho-sugar transferases"/>
    <property type="match status" value="1"/>
</dbReference>
<dbReference type="PANTHER" id="PTHR43630">
    <property type="entry name" value="POLY-BETA-1,6-N-ACETYL-D-GLUCOSAMINE SYNTHASE"/>
    <property type="match status" value="1"/>
</dbReference>
<feature type="region of interest" description="Disordered" evidence="4">
    <location>
        <begin position="409"/>
        <end position="441"/>
    </location>
</feature>
<evidence type="ECO:0000313" key="7">
    <source>
        <dbReference type="Proteomes" id="UP000824123"/>
    </source>
</evidence>
<feature type="transmembrane region" description="Helical" evidence="5">
    <location>
        <begin position="370"/>
        <end position="391"/>
    </location>
</feature>
<dbReference type="CDD" id="cd06438">
    <property type="entry name" value="EpsO_like"/>
    <property type="match status" value="1"/>
</dbReference>
<evidence type="ECO:0000256" key="5">
    <source>
        <dbReference type="SAM" id="Phobius"/>
    </source>
</evidence>
<comment type="similarity">
    <text evidence="1">Belongs to the glycosyltransferase 2 family.</text>
</comment>
<gene>
    <name evidence="6" type="ORF">IAC59_07060</name>
</gene>
<organism evidence="6 7">
    <name type="scientific">Candidatus Fimadaptatus faecigallinarum</name>
    <dbReference type="NCBI Taxonomy" id="2840814"/>
    <lineage>
        <taxon>Bacteria</taxon>
        <taxon>Bacillati</taxon>
        <taxon>Bacillota</taxon>
        <taxon>Clostridia</taxon>
        <taxon>Eubacteriales</taxon>
        <taxon>Candidatus Fimadaptatus</taxon>
    </lineage>
</organism>
<accession>A0A9D1S5B4</accession>
<evidence type="ECO:0000256" key="4">
    <source>
        <dbReference type="SAM" id="MobiDB-lite"/>
    </source>
</evidence>
<dbReference type="Gene3D" id="3.90.550.10">
    <property type="entry name" value="Spore Coat Polysaccharide Biosynthesis Protein SpsA, Chain A"/>
    <property type="match status" value="1"/>
</dbReference>
<proteinExistence type="inferred from homology"/>
<dbReference type="InterPro" id="IPR029044">
    <property type="entry name" value="Nucleotide-diphossugar_trans"/>
</dbReference>
<dbReference type="Pfam" id="PF13641">
    <property type="entry name" value="Glyco_tranf_2_3"/>
    <property type="match status" value="1"/>
</dbReference>
<evidence type="ECO:0000256" key="1">
    <source>
        <dbReference type="ARBA" id="ARBA00006739"/>
    </source>
</evidence>
<dbReference type="AlphaFoldDB" id="A0A9D1S5B4"/>
<feature type="transmembrane region" description="Helical" evidence="5">
    <location>
        <begin position="335"/>
        <end position="358"/>
    </location>
</feature>
<dbReference type="EMBL" id="DVNK01000041">
    <property type="protein sequence ID" value="HIU47003.1"/>
    <property type="molecule type" value="Genomic_DNA"/>
</dbReference>
<feature type="compositionally biased region" description="Polar residues" evidence="4">
    <location>
        <begin position="417"/>
        <end position="435"/>
    </location>
</feature>
<evidence type="ECO:0000313" key="6">
    <source>
        <dbReference type="EMBL" id="HIU47003.1"/>
    </source>
</evidence>
<feature type="transmembrane region" description="Helical" evidence="5">
    <location>
        <begin position="6"/>
        <end position="31"/>
    </location>
</feature>
<reference evidence="6" key="1">
    <citation type="submission" date="2020-10" db="EMBL/GenBank/DDBJ databases">
        <authorList>
            <person name="Gilroy R."/>
        </authorList>
    </citation>
    <scope>NUCLEOTIDE SEQUENCE</scope>
    <source>
        <strain evidence="6">ChiSxjej2B14-8506</strain>
    </source>
</reference>
<evidence type="ECO:0000256" key="2">
    <source>
        <dbReference type="ARBA" id="ARBA00022676"/>
    </source>
</evidence>
<keyword evidence="5" id="KW-0472">Membrane</keyword>
<comment type="caution">
    <text evidence="6">The sequence shown here is derived from an EMBL/GenBank/DDBJ whole genome shotgun (WGS) entry which is preliminary data.</text>
</comment>
<keyword evidence="2" id="KW-0328">Glycosyltransferase</keyword>
<dbReference type="GO" id="GO:0016757">
    <property type="term" value="F:glycosyltransferase activity"/>
    <property type="evidence" value="ECO:0007669"/>
    <property type="project" value="UniProtKB-KW"/>
</dbReference>
<keyword evidence="5" id="KW-0812">Transmembrane</keyword>
<keyword evidence="3" id="KW-0808">Transferase</keyword>
<evidence type="ECO:0000256" key="3">
    <source>
        <dbReference type="ARBA" id="ARBA00022679"/>
    </source>
</evidence>
<dbReference type="PANTHER" id="PTHR43630:SF1">
    <property type="entry name" value="POLY-BETA-1,6-N-ACETYL-D-GLUCOSAMINE SYNTHASE"/>
    <property type="match status" value="1"/>
</dbReference>
<sequence>MLALDIIMALMMAATLLYGAYFLAVALLGAFRPEKRCPHRPPQKRIAAIIAARNESGVIAPLIESILNQHYPADLRDVFVVPNNCTDDTEQVARRAGARILNCTVPVHAKGEAVSWAIDELLKYPENYDAFIIVDADNLLDADYFQMANDALCAGAKVGQGYRDSKNYSDSWIAGCSSQFYWCMSRFYNRSRNALNMSAALNGTGILLSADYMRQVGWHTSSLTEDLEFTAQCALSGVRIWWLGDARAYDEQPNRFIDSYKQRRRWSAGTVQCMRGYLGRLVRQAVRARSLQCLDMAVLFTGPVVQLFSLLPGIYFGLRALINLIGQPFEAWLPWLGGMLGGLVAGFAAISLLSYLIFKFEGKSARGQWRTIFGLWLFLMSWIPANLVSLFTKPPKWVQIRHERALSMSDIKRADQSAPQPRRSTPAQSASNQPQGRDEPI</sequence>
<reference evidence="6" key="2">
    <citation type="journal article" date="2021" name="PeerJ">
        <title>Extensive microbial diversity within the chicken gut microbiome revealed by metagenomics and culture.</title>
        <authorList>
            <person name="Gilroy R."/>
            <person name="Ravi A."/>
            <person name="Getino M."/>
            <person name="Pursley I."/>
            <person name="Horton D.L."/>
            <person name="Alikhan N.F."/>
            <person name="Baker D."/>
            <person name="Gharbi K."/>
            <person name="Hall N."/>
            <person name="Watson M."/>
            <person name="Adriaenssens E.M."/>
            <person name="Foster-Nyarko E."/>
            <person name="Jarju S."/>
            <person name="Secka A."/>
            <person name="Antonio M."/>
            <person name="Oren A."/>
            <person name="Chaudhuri R.R."/>
            <person name="La Ragione R."/>
            <person name="Hildebrand F."/>
            <person name="Pallen M.J."/>
        </authorList>
    </citation>
    <scope>NUCLEOTIDE SEQUENCE</scope>
    <source>
        <strain evidence="6">ChiSxjej2B14-8506</strain>
    </source>
</reference>
<keyword evidence="5" id="KW-1133">Transmembrane helix</keyword>
<protein>
    <submittedName>
        <fullName evidence="6">Glycosyltransferase family 2 protein</fullName>
    </submittedName>
</protein>
<dbReference type="Proteomes" id="UP000824123">
    <property type="component" value="Unassembled WGS sequence"/>
</dbReference>